<dbReference type="SMART" id="SM00857">
    <property type="entry name" value="Resolvase"/>
    <property type="match status" value="1"/>
</dbReference>
<name>A0A7V7RNF2_9BACI</name>
<keyword evidence="1" id="KW-0175">Coiled coil</keyword>
<dbReference type="Pfam" id="PF13408">
    <property type="entry name" value="Zn_ribbon_recom"/>
    <property type="match status" value="1"/>
</dbReference>
<reference evidence="4 5" key="1">
    <citation type="journal article" date="2014" name="Arch. Microbiol.">
        <title>Bacillus mesophilum sp. nov., strain IITR-54T, a novel 4-chlorobiphenyl dechlorinating bacterium.</title>
        <authorList>
            <person name="Manickam N."/>
            <person name="Singh N.K."/>
            <person name="Bajaj A."/>
            <person name="Kumar R.M."/>
            <person name="Kaur G."/>
            <person name="Kaur N."/>
            <person name="Bala M."/>
            <person name="Kumar A."/>
            <person name="Mayilraj S."/>
        </authorList>
    </citation>
    <scope>NUCLEOTIDE SEQUENCE [LARGE SCALE GENOMIC DNA]</scope>
    <source>
        <strain evidence="4 5">IITR-54</strain>
    </source>
</reference>
<dbReference type="InterPro" id="IPR025827">
    <property type="entry name" value="Zn_ribbon_recom_dom"/>
</dbReference>
<evidence type="ECO:0000313" key="5">
    <source>
        <dbReference type="Proteomes" id="UP000441354"/>
    </source>
</evidence>
<dbReference type="OrthoDB" id="65783at2"/>
<dbReference type="PANTHER" id="PTHR30461">
    <property type="entry name" value="DNA-INVERTASE FROM LAMBDOID PROPHAGE"/>
    <property type="match status" value="1"/>
</dbReference>
<evidence type="ECO:0000259" key="2">
    <source>
        <dbReference type="PROSITE" id="PS51736"/>
    </source>
</evidence>
<dbReference type="InterPro" id="IPR050639">
    <property type="entry name" value="SSR_resolvase"/>
</dbReference>
<dbReference type="Pfam" id="PF00239">
    <property type="entry name" value="Resolvase"/>
    <property type="match status" value="1"/>
</dbReference>
<dbReference type="InterPro" id="IPR036162">
    <property type="entry name" value="Resolvase-like_N_sf"/>
</dbReference>
<dbReference type="InterPro" id="IPR006119">
    <property type="entry name" value="Resolv_N"/>
</dbReference>
<protein>
    <submittedName>
        <fullName evidence="4">Recombinase family protein</fullName>
    </submittedName>
</protein>
<dbReference type="EMBL" id="WBOT01000002">
    <property type="protein sequence ID" value="KAB2333993.1"/>
    <property type="molecule type" value="Genomic_DNA"/>
</dbReference>
<gene>
    <name evidence="4" type="ORF">F7732_07895</name>
</gene>
<dbReference type="AlphaFoldDB" id="A0A7V7RNF2"/>
<dbReference type="CDD" id="cd00338">
    <property type="entry name" value="Ser_Recombinase"/>
    <property type="match status" value="1"/>
</dbReference>
<dbReference type="GO" id="GO:0003677">
    <property type="term" value="F:DNA binding"/>
    <property type="evidence" value="ECO:0007669"/>
    <property type="project" value="InterPro"/>
</dbReference>
<dbReference type="RefSeq" id="WP_151573355.1">
    <property type="nucleotide sequence ID" value="NZ_WBOT01000002.1"/>
</dbReference>
<keyword evidence="5" id="KW-1185">Reference proteome</keyword>
<dbReference type="PROSITE" id="PS51737">
    <property type="entry name" value="RECOMBINASE_DNA_BIND"/>
    <property type="match status" value="1"/>
</dbReference>
<feature type="domain" description="Resolvase/invertase-type recombinase catalytic" evidence="2">
    <location>
        <begin position="3"/>
        <end position="155"/>
    </location>
</feature>
<sequence length="518" mass="60227">MNKVAMYLRKSRADIEAESRGEGETLAKHKKALLKVASELQLNIIKIYEEIVSGESLMHRPAMMQLLNEVEAHKYDAVICMDMDRLGRGGMKEQGLILETFKEANTKIITPRKTYDLHDEWDEEYSEFEAFMARKELKIITRRLQRGRLASVEAGNYIGTTPPYGYKIKPLKDGRSLEPHEEQSSVVKMIFDWYTHDDPEVRIGAAMIANKLNELGYKTAKGNKWSNSSVLSVIKNAVYAGRIQWGKTKTTKSSDPHKTKEIATKPKEQWIDVEGKHEPIISMELFQKAQEVLKGRYHVPYQLVNGITNPLAGIVVCDKCGAKMVYRPYTTQKPHIKCYNNPRCDNKASNFELIERRIIESLEQWLEAYKADWEMRVNEDSDGELELAEFNRTALVKLERELVETEKQQHKLHDLLERGIYTEKVFLERSRHLSQRTEEINAAIESAKDSLSLEEERQQAKQKIIPQVEHVLDLYYRSDDPKRKNSLLKSVLEKAVYRKEKHQWRDDFQLILYPKLNK</sequence>
<evidence type="ECO:0000313" key="4">
    <source>
        <dbReference type="EMBL" id="KAB2333993.1"/>
    </source>
</evidence>
<proteinExistence type="predicted"/>
<dbReference type="SUPFAM" id="SSF53041">
    <property type="entry name" value="Resolvase-like"/>
    <property type="match status" value="1"/>
</dbReference>
<dbReference type="Proteomes" id="UP000441354">
    <property type="component" value="Unassembled WGS sequence"/>
</dbReference>
<feature type="coiled-coil region" evidence="1">
    <location>
        <begin position="388"/>
        <end position="415"/>
    </location>
</feature>
<dbReference type="InterPro" id="IPR038109">
    <property type="entry name" value="DNA_bind_recomb_sf"/>
</dbReference>
<dbReference type="PANTHER" id="PTHR30461:SF23">
    <property type="entry name" value="DNA RECOMBINASE-RELATED"/>
    <property type="match status" value="1"/>
</dbReference>
<feature type="domain" description="Recombinase" evidence="3">
    <location>
        <begin position="163"/>
        <end position="299"/>
    </location>
</feature>
<evidence type="ECO:0000256" key="1">
    <source>
        <dbReference type="SAM" id="Coils"/>
    </source>
</evidence>
<dbReference type="InterPro" id="IPR011109">
    <property type="entry name" value="DNA_bind_recombinase_dom"/>
</dbReference>
<comment type="caution">
    <text evidence="4">The sequence shown here is derived from an EMBL/GenBank/DDBJ whole genome shotgun (WGS) entry which is preliminary data.</text>
</comment>
<evidence type="ECO:0000259" key="3">
    <source>
        <dbReference type="PROSITE" id="PS51737"/>
    </source>
</evidence>
<dbReference type="Gene3D" id="3.90.1750.20">
    <property type="entry name" value="Putative Large Serine Recombinase, Chain B, Domain 2"/>
    <property type="match status" value="1"/>
</dbReference>
<organism evidence="4 5">
    <name type="scientific">Bacillus mesophilum</name>
    <dbReference type="NCBI Taxonomy" id="1071718"/>
    <lineage>
        <taxon>Bacteria</taxon>
        <taxon>Bacillati</taxon>
        <taxon>Bacillota</taxon>
        <taxon>Bacilli</taxon>
        <taxon>Bacillales</taxon>
        <taxon>Bacillaceae</taxon>
        <taxon>Bacillus</taxon>
    </lineage>
</organism>
<dbReference type="GO" id="GO:0000150">
    <property type="term" value="F:DNA strand exchange activity"/>
    <property type="evidence" value="ECO:0007669"/>
    <property type="project" value="InterPro"/>
</dbReference>
<dbReference type="PROSITE" id="PS51736">
    <property type="entry name" value="RECOMBINASES_3"/>
    <property type="match status" value="1"/>
</dbReference>
<accession>A0A7V7RNF2</accession>
<dbReference type="Gene3D" id="3.40.50.1390">
    <property type="entry name" value="Resolvase, N-terminal catalytic domain"/>
    <property type="match status" value="1"/>
</dbReference>
<dbReference type="Pfam" id="PF07508">
    <property type="entry name" value="Recombinase"/>
    <property type="match status" value="1"/>
</dbReference>